<dbReference type="EMBL" id="ANAH02000011">
    <property type="protein sequence ID" value="EPX60843.1"/>
    <property type="molecule type" value="Genomic_DNA"/>
</dbReference>
<accession>S9QVY9</accession>
<dbReference type="AlphaFoldDB" id="S9QVY9"/>
<evidence type="ECO:0000313" key="2">
    <source>
        <dbReference type="Proteomes" id="UP000011682"/>
    </source>
</evidence>
<gene>
    <name evidence="1" type="ORF">D187_001494</name>
</gene>
<protein>
    <submittedName>
        <fullName evidence="1">Uncharacterized protein</fullName>
    </submittedName>
</protein>
<organism evidence="1 2">
    <name type="scientific">Cystobacter fuscus (strain ATCC 25194 / DSM 2262 / NBRC 100088 / M29)</name>
    <dbReference type="NCBI Taxonomy" id="1242864"/>
    <lineage>
        <taxon>Bacteria</taxon>
        <taxon>Pseudomonadati</taxon>
        <taxon>Myxococcota</taxon>
        <taxon>Myxococcia</taxon>
        <taxon>Myxococcales</taxon>
        <taxon>Cystobacterineae</taxon>
        <taxon>Archangiaceae</taxon>
        <taxon>Cystobacter</taxon>
    </lineage>
</organism>
<sequence>MEDFSTVIVCTGRFVEACRSLGLKGVSFHPLHAKSQG</sequence>
<reference evidence="1" key="1">
    <citation type="submission" date="2013-05" db="EMBL/GenBank/DDBJ databases">
        <title>Genome assembly of Cystobacter fuscus DSM 2262.</title>
        <authorList>
            <person name="Sharma G."/>
            <person name="Khatri I."/>
            <person name="Kaur C."/>
            <person name="Mayilraj S."/>
            <person name="Subramanian S."/>
        </authorList>
    </citation>
    <scope>NUCLEOTIDE SEQUENCE [LARGE SCALE GENOMIC DNA]</scope>
    <source>
        <strain evidence="1">DSM 2262</strain>
    </source>
</reference>
<name>S9QVY9_CYSF2</name>
<proteinExistence type="predicted"/>
<dbReference type="Proteomes" id="UP000011682">
    <property type="component" value="Unassembled WGS sequence"/>
</dbReference>
<comment type="caution">
    <text evidence="1">The sequence shown here is derived from an EMBL/GenBank/DDBJ whole genome shotgun (WGS) entry which is preliminary data.</text>
</comment>
<evidence type="ECO:0000313" key="1">
    <source>
        <dbReference type="EMBL" id="EPX60843.1"/>
    </source>
</evidence>
<keyword evidence="2" id="KW-1185">Reference proteome</keyword>